<keyword evidence="2" id="KW-1185">Reference proteome</keyword>
<dbReference type="EMBL" id="JBGMEI010000002">
    <property type="protein sequence ID" value="MFO3665101.1"/>
    <property type="molecule type" value="Genomic_DNA"/>
</dbReference>
<name>A0ABW9M8M6_9FIRM</name>
<dbReference type="RefSeq" id="WP_410030821.1">
    <property type="nucleotide sequence ID" value="NZ_JBGMEI010000002.1"/>
</dbReference>
<dbReference type="InterPro" id="IPR012902">
    <property type="entry name" value="N_methyl_site"/>
</dbReference>
<protein>
    <submittedName>
        <fullName evidence="1">PilW family protein</fullName>
    </submittedName>
</protein>
<evidence type="ECO:0000313" key="2">
    <source>
        <dbReference type="Proteomes" id="UP001637996"/>
    </source>
</evidence>
<dbReference type="PROSITE" id="PS00409">
    <property type="entry name" value="PROKAR_NTER_METHYL"/>
    <property type="match status" value="1"/>
</dbReference>
<organism evidence="1 2">
    <name type="scientific">Anaerococcus martiniensis</name>
    <dbReference type="NCBI Taxonomy" id="3115615"/>
    <lineage>
        <taxon>Bacteria</taxon>
        <taxon>Bacillati</taxon>
        <taxon>Bacillota</taxon>
        <taxon>Tissierellia</taxon>
        <taxon>Tissierellales</taxon>
        <taxon>Peptoniphilaceae</taxon>
        <taxon>Anaerococcus</taxon>
    </lineage>
</organism>
<sequence length="178" mass="20387">MRKKGFTLIELLASLAIASLLIMTAYIIFGLSIKASKNTYANELDYKSSSLGFTYVENVIRRAYKIELTDDNGETNCKFYLINVSDNKEYISTYRFLTDDSQTTKEKTLYAEIINVSNKGDSDDSKLYVNYRASKVPIAKCDDLYLYYDAGNETVKIIINKDNPRLRYETLINVGKRL</sequence>
<reference evidence="1 2" key="1">
    <citation type="journal article" date="2025" name="Anaerobe">
        <title>Description of Anaerococcus kampingiae sp. nov., Anaerococcus groningensis sp. nov., Anaerococcus martiniensis sp. nov., and Anaerococcus cruorum sp. nov., isolated from human clinical specimens.</title>
        <authorList>
            <person name="Boiten K.E."/>
            <person name="Meijer J."/>
            <person name="van Wezel E.M."/>
            <person name="Veloo A.C.M."/>
        </authorList>
    </citation>
    <scope>NUCLEOTIDE SEQUENCE [LARGE SCALE GENOMIC DNA]</scope>
    <source>
        <strain evidence="1 2">ENR0831</strain>
    </source>
</reference>
<accession>A0ABW9M8M6</accession>
<dbReference type="Gene3D" id="3.30.700.10">
    <property type="entry name" value="Glycoprotein, Type 4 Pilin"/>
    <property type="match status" value="1"/>
</dbReference>
<comment type="caution">
    <text evidence="1">The sequence shown here is derived from an EMBL/GenBank/DDBJ whole genome shotgun (WGS) entry which is preliminary data.</text>
</comment>
<proteinExistence type="predicted"/>
<gene>
    <name evidence="1" type="ORF">ACCQ41_02375</name>
</gene>
<dbReference type="NCBIfam" id="TIGR02532">
    <property type="entry name" value="IV_pilin_GFxxxE"/>
    <property type="match status" value="1"/>
</dbReference>
<dbReference type="Pfam" id="PF07963">
    <property type="entry name" value="N_methyl"/>
    <property type="match status" value="1"/>
</dbReference>
<dbReference type="Proteomes" id="UP001637996">
    <property type="component" value="Unassembled WGS sequence"/>
</dbReference>
<evidence type="ECO:0000313" key="1">
    <source>
        <dbReference type="EMBL" id="MFO3665101.1"/>
    </source>
</evidence>